<dbReference type="PANTHER" id="PTHR22941">
    <property type="entry name" value="SERPENTINE RECEPTOR"/>
    <property type="match status" value="1"/>
</dbReference>
<gene>
    <name evidence="2" type="ORF">CAMP_LOCUS16422</name>
</gene>
<feature type="transmembrane region" description="Helical" evidence="1">
    <location>
        <begin position="37"/>
        <end position="62"/>
    </location>
</feature>
<feature type="transmembrane region" description="Helical" evidence="1">
    <location>
        <begin position="68"/>
        <end position="92"/>
    </location>
</feature>
<sequence>MTMFSYLGSFVSIPIDVFGLYLIYFKTPRGMKTLKWTIFNAHFWGFLSDVLIGSLTIPYLFVPLIMGFPLGLLSILGISPVIQVYAAFSCVAEQSKKRGAKKFPCVTQEFYRDDNFVLVVNTALVSIPLSITLAYFILQIFVFFLQCLCQLFKASAVSARTRSLQRQYFLSVCTQILVPVITICSPVIYFIFAIQFDYYNQSINNICCIVISMYGCISTIGTIIIYEPYRLFTLNRIFGQQMKPSRNLIQDSGKSVIVLE</sequence>
<organism evidence="2 3">
    <name type="scientific">Caenorhabditis angaria</name>
    <dbReference type="NCBI Taxonomy" id="860376"/>
    <lineage>
        <taxon>Eukaryota</taxon>
        <taxon>Metazoa</taxon>
        <taxon>Ecdysozoa</taxon>
        <taxon>Nematoda</taxon>
        <taxon>Chromadorea</taxon>
        <taxon>Rhabditida</taxon>
        <taxon>Rhabditina</taxon>
        <taxon>Rhabditomorpha</taxon>
        <taxon>Rhabditoidea</taxon>
        <taxon>Rhabditidae</taxon>
        <taxon>Peloderinae</taxon>
        <taxon>Caenorhabditis</taxon>
    </lineage>
</organism>
<name>A0A9P1IWW2_9PELO</name>
<keyword evidence="1" id="KW-0472">Membrane</keyword>
<protein>
    <recommendedName>
        <fullName evidence="4">Serpentine Receptor, class H</fullName>
    </recommendedName>
</protein>
<feature type="transmembrane region" description="Helical" evidence="1">
    <location>
        <begin position="6"/>
        <end position="25"/>
    </location>
</feature>
<evidence type="ECO:0000313" key="3">
    <source>
        <dbReference type="Proteomes" id="UP001152747"/>
    </source>
</evidence>
<accession>A0A9P1IWW2</accession>
<dbReference type="AlphaFoldDB" id="A0A9P1IWW2"/>
<dbReference type="OrthoDB" id="5860897at2759"/>
<evidence type="ECO:0000256" key="1">
    <source>
        <dbReference type="SAM" id="Phobius"/>
    </source>
</evidence>
<evidence type="ECO:0000313" key="2">
    <source>
        <dbReference type="EMBL" id="CAI5453785.1"/>
    </source>
</evidence>
<comment type="caution">
    <text evidence="2">The sequence shown here is derived from an EMBL/GenBank/DDBJ whole genome shotgun (WGS) entry which is preliminary data.</text>
</comment>
<dbReference type="PANTHER" id="PTHR22941:SF307">
    <property type="entry name" value="SERPENTINE RECEPTOR, CLASS H"/>
    <property type="match status" value="1"/>
</dbReference>
<dbReference type="Pfam" id="PF10318">
    <property type="entry name" value="7TM_GPCR_Srh"/>
    <property type="match status" value="2"/>
</dbReference>
<feature type="transmembrane region" description="Helical" evidence="1">
    <location>
        <begin position="113"/>
        <end position="131"/>
    </location>
</feature>
<dbReference type="InterPro" id="IPR053220">
    <property type="entry name" value="Nematode_rcpt-like_serp_H"/>
</dbReference>
<proteinExistence type="predicted"/>
<dbReference type="EMBL" id="CANHGI010000005">
    <property type="protein sequence ID" value="CAI5453785.1"/>
    <property type="molecule type" value="Genomic_DNA"/>
</dbReference>
<keyword evidence="3" id="KW-1185">Reference proteome</keyword>
<evidence type="ECO:0008006" key="4">
    <source>
        <dbReference type="Google" id="ProtNLM"/>
    </source>
</evidence>
<dbReference type="InterPro" id="IPR019422">
    <property type="entry name" value="7TM_GPCR_serpentine_rcpt_Srh"/>
</dbReference>
<keyword evidence="1" id="KW-0812">Transmembrane</keyword>
<dbReference type="Proteomes" id="UP001152747">
    <property type="component" value="Unassembled WGS sequence"/>
</dbReference>
<feature type="transmembrane region" description="Helical" evidence="1">
    <location>
        <begin position="168"/>
        <end position="191"/>
    </location>
</feature>
<keyword evidence="1" id="KW-1133">Transmembrane helix</keyword>
<reference evidence="2" key="1">
    <citation type="submission" date="2022-11" db="EMBL/GenBank/DDBJ databases">
        <authorList>
            <person name="Kikuchi T."/>
        </authorList>
    </citation>
    <scope>NUCLEOTIDE SEQUENCE</scope>
    <source>
        <strain evidence="2">PS1010</strain>
    </source>
</reference>
<feature type="transmembrane region" description="Helical" evidence="1">
    <location>
        <begin position="203"/>
        <end position="226"/>
    </location>
</feature>